<dbReference type="NCBIfam" id="TIGR02985">
    <property type="entry name" value="Sig70_bacteroi1"/>
    <property type="match status" value="1"/>
</dbReference>
<dbReference type="InterPro" id="IPR007627">
    <property type="entry name" value="RNA_pol_sigma70_r2"/>
</dbReference>
<dbReference type="InterPro" id="IPR014327">
    <property type="entry name" value="RNA_pol_sigma70_bacteroid"/>
</dbReference>
<dbReference type="InterPro" id="IPR013249">
    <property type="entry name" value="RNA_pol_sigma70_r4_t2"/>
</dbReference>
<accession>A0AAU9CH76</accession>
<dbReference type="GO" id="GO:0006352">
    <property type="term" value="P:DNA-templated transcription initiation"/>
    <property type="evidence" value="ECO:0007669"/>
    <property type="project" value="InterPro"/>
</dbReference>
<evidence type="ECO:0000313" key="7">
    <source>
        <dbReference type="EMBL" id="BDD09388.1"/>
    </source>
</evidence>
<feature type="domain" description="RNA polymerase sigma factor 70 region 4 type 2" evidence="6">
    <location>
        <begin position="126"/>
        <end position="174"/>
    </location>
</feature>
<dbReference type="NCBIfam" id="TIGR02937">
    <property type="entry name" value="sigma70-ECF"/>
    <property type="match status" value="1"/>
</dbReference>
<dbReference type="InterPro" id="IPR000792">
    <property type="entry name" value="Tscrpt_reg_LuxR_C"/>
</dbReference>
<evidence type="ECO:0000256" key="1">
    <source>
        <dbReference type="ARBA" id="ARBA00010641"/>
    </source>
</evidence>
<dbReference type="GO" id="GO:0003677">
    <property type="term" value="F:DNA binding"/>
    <property type="evidence" value="ECO:0007669"/>
    <property type="project" value="InterPro"/>
</dbReference>
<evidence type="ECO:0000256" key="2">
    <source>
        <dbReference type="ARBA" id="ARBA00023015"/>
    </source>
</evidence>
<dbReference type="InterPro" id="IPR013324">
    <property type="entry name" value="RNA_pol_sigma_r3/r4-like"/>
</dbReference>
<dbReference type="PANTHER" id="PTHR43133:SF46">
    <property type="entry name" value="RNA POLYMERASE SIGMA-70 FACTOR ECF SUBFAMILY"/>
    <property type="match status" value="1"/>
</dbReference>
<dbReference type="InterPro" id="IPR014284">
    <property type="entry name" value="RNA_pol_sigma-70_dom"/>
</dbReference>
<dbReference type="GO" id="GO:0016987">
    <property type="term" value="F:sigma factor activity"/>
    <property type="evidence" value="ECO:0007669"/>
    <property type="project" value="UniProtKB-KW"/>
</dbReference>
<reference evidence="7 8" key="1">
    <citation type="submission" date="2021-12" db="EMBL/GenBank/DDBJ databases">
        <title>Genome sequencing of bacteria with rrn-lacking chromosome and rrn-plasmid.</title>
        <authorList>
            <person name="Anda M."/>
            <person name="Iwasaki W."/>
        </authorList>
    </citation>
    <scope>NUCLEOTIDE SEQUENCE [LARGE SCALE GENOMIC DNA]</scope>
    <source>
        <strain evidence="7 8">DSM 100852</strain>
    </source>
</reference>
<organism evidence="7 8">
    <name type="scientific">Fulvitalea axinellae</name>
    <dbReference type="NCBI Taxonomy" id="1182444"/>
    <lineage>
        <taxon>Bacteria</taxon>
        <taxon>Pseudomonadati</taxon>
        <taxon>Bacteroidota</taxon>
        <taxon>Cytophagia</taxon>
        <taxon>Cytophagales</taxon>
        <taxon>Persicobacteraceae</taxon>
        <taxon>Fulvitalea</taxon>
    </lineage>
</organism>
<dbReference type="EMBL" id="AP025314">
    <property type="protein sequence ID" value="BDD09388.1"/>
    <property type="molecule type" value="Genomic_DNA"/>
</dbReference>
<keyword evidence="7" id="KW-0240">DNA-directed RNA polymerase</keyword>
<dbReference type="KEGG" id="fax:FUAX_18200"/>
<dbReference type="PANTHER" id="PTHR43133">
    <property type="entry name" value="RNA POLYMERASE ECF-TYPE SIGMA FACTO"/>
    <property type="match status" value="1"/>
</dbReference>
<dbReference type="Gene3D" id="1.10.10.10">
    <property type="entry name" value="Winged helix-like DNA-binding domain superfamily/Winged helix DNA-binding domain"/>
    <property type="match status" value="1"/>
</dbReference>
<dbReference type="RefSeq" id="WP_338394595.1">
    <property type="nucleotide sequence ID" value="NZ_AP025314.1"/>
</dbReference>
<dbReference type="SUPFAM" id="SSF88659">
    <property type="entry name" value="Sigma3 and sigma4 domains of RNA polymerase sigma factors"/>
    <property type="match status" value="1"/>
</dbReference>
<dbReference type="Gene3D" id="1.10.1740.10">
    <property type="match status" value="1"/>
</dbReference>
<keyword evidence="2" id="KW-0805">Transcription regulation</keyword>
<dbReference type="Pfam" id="PF08281">
    <property type="entry name" value="Sigma70_r4_2"/>
    <property type="match status" value="1"/>
</dbReference>
<dbReference type="PRINTS" id="PR00038">
    <property type="entry name" value="HTHLUXR"/>
</dbReference>
<proteinExistence type="inferred from homology"/>
<evidence type="ECO:0000313" key="8">
    <source>
        <dbReference type="Proteomes" id="UP001348817"/>
    </source>
</evidence>
<dbReference type="AlphaFoldDB" id="A0AAU9CH76"/>
<dbReference type="InterPro" id="IPR039425">
    <property type="entry name" value="RNA_pol_sigma-70-like"/>
</dbReference>
<dbReference type="Pfam" id="PF04542">
    <property type="entry name" value="Sigma70_r2"/>
    <property type="match status" value="1"/>
</dbReference>
<evidence type="ECO:0000256" key="4">
    <source>
        <dbReference type="ARBA" id="ARBA00023163"/>
    </source>
</evidence>
<keyword evidence="3" id="KW-0731">Sigma factor</keyword>
<evidence type="ECO:0000256" key="3">
    <source>
        <dbReference type="ARBA" id="ARBA00023082"/>
    </source>
</evidence>
<feature type="domain" description="RNA polymerase sigma-70 region 2" evidence="5">
    <location>
        <begin position="27"/>
        <end position="91"/>
    </location>
</feature>
<dbReference type="InterPro" id="IPR013325">
    <property type="entry name" value="RNA_pol_sigma_r2"/>
</dbReference>
<dbReference type="InterPro" id="IPR036388">
    <property type="entry name" value="WH-like_DNA-bd_sf"/>
</dbReference>
<keyword evidence="8" id="KW-1185">Reference proteome</keyword>
<comment type="similarity">
    <text evidence="1">Belongs to the sigma-70 factor family. ECF subfamily.</text>
</comment>
<sequence>MLLSDEKALLHCLKKKRFENVFKLLYYESYPKLFRYAYSILGSQEQAEDIVQNVFSDLWERKEQLKIKGSLGAFLLRAVMYSAMGAKRKQKTELEHAPAISSELYSDGVFIDPSQELSELETRLSKGLEALPEQCRNVFCLSRFSGLGRKEIAETLGISVRTVDTHLYRAIKKLEIIFKD</sequence>
<evidence type="ECO:0000259" key="5">
    <source>
        <dbReference type="Pfam" id="PF04542"/>
    </source>
</evidence>
<dbReference type="Proteomes" id="UP001348817">
    <property type="component" value="Chromosome"/>
</dbReference>
<name>A0AAU9CH76_9BACT</name>
<gene>
    <name evidence="7" type="ORF">FUAX_18200</name>
</gene>
<protein>
    <submittedName>
        <fullName evidence="7">DNA-directed RNA polymerase sigma-70 factor</fullName>
    </submittedName>
</protein>
<dbReference type="SUPFAM" id="SSF88946">
    <property type="entry name" value="Sigma2 domain of RNA polymerase sigma factors"/>
    <property type="match status" value="1"/>
</dbReference>
<keyword evidence="4" id="KW-0804">Transcription</keyword>
<evidence type="ECO:0000259" key="6">
    <source>
        <dbReference type="Pfam" id="PF08281"/>
    </source>
</evidence>
<dbReference type="GO" id="GO:0000428">
    <property type="term" value="C:DNA-directed RNA polymerase complex"/>
    <property type="evidence" value="ECO:0007669"/>
    <property type="project" value="UniProtKB-KW"/>
</dbReference>